<evidence type="ECO:0000313" key="4">
    <source>
        <dbReference type="Proteomes" id="UP000519004"/>
    </source>
</evidence>
<evidence type="ECO:0000313" key="3">
    <source>
        <dbReference type="EMBL" id="MBB5015650.1"/>
    </source>
</evidence>
<feature type="domain" description="VTT" evidence="2">
    <location>
        <begin position="53"/>
        <end position="157"/>
    </location>
</feature>
<sequence length="194" mass="21648">MRIFGPIYDRCLRWAAHHRAPGYLAAMSAAESVVFPVPPDVMLAPMTLAQPKRWWRLALICTIASVVGGLLGYALGSYALDAVWPWIERLSWSQRFFQVQALFERYGFWIVFVAGFTPIPYKVFTLASGAAGMGLLPFVLGSLIGRGGRFFLVAGLVAFGGEPLERLIRRYVEWLGWAVAVLVIAGLIWWELRG</sequence>
<keyword evidence="1" id="KW-0472">Membrane</keyword>
<keyword evidence="1" id="KW-0812">Transmembrane</keyword>
<feature type="transmembrane region" description="Helical" evidence="1">
    <location>
        <begin position="171"/>
        <end position="190"/>
    </location>
</feature>
<evidence type="ECO:0000256" key="1">
    <source>
        <dbReference type="SAM" id="Phobius"/>
    </source>
</evidence>
<dbReference type="PANTHER" id="PTHR42709">
    <property type="entry name" value="ALKALINE PHOSPHATASE LIKE PROTEIN"/>
    <property type="match status" value="1"/>
</dbReference>
<comment type="caution">
    <text evidence="3">The sequence shown here is derived from an EMBL/GenBank/DDBJ whole genome shotgun (WGS) entry which is preliminary data.</text>
</comment>
<accession>A0A7W7Y059</accession>
<dbReference type="InterPro" id="IPR051311">
    <property type="entry name" value="DedA_domain"/>
</dbReference>
<keyword evidence="1" id="KW-1133">Transmembrane helix</keyword>
<protein>
    <submittedName>
        <fullName evidence="3">Membrane protein YqaA with SNARE-associated domain</fullName>
    </submittedName>
</protein>
<keyword evidence="4" id="KW-1185">Reference proteome</keyword>
<dbReference type="InterPro" id="IPR032816">
    <property type="entry name" value="VTT_dom"/>
</dbReference>
<dbReference type="EMBL" id="JACHHX010000009">
    <property type="protein sequence ID" value="MBB5015650.1"/>
    <property type="molecule type" value="Genomic_DNA"/>
</dbReference>
<dbReference type="RefSeq" id="WP_183948329.1">
    <property type="nucleotide sequence ID" value="NZ_JACHHX010000009.1"/>
</dbReference>
<reference evidence="3 4" key="1">
    <citation type="submission" date="2020-08" db="EMBL/GenBank/DDBJ databases">
        <title>Genomic Encyclopedia of Type Strains, Phase IV (KMG-IV): sequencing the most valuable type-strain genomes for metagenomic binning, comparative biology and taxonomic classification.</title>
        <authorList>
            <person name="Goeker M."/>
        </authorList>
    </citation>
    <scope>NUCLEOTIDE SEQUENCE [LARGE SCALE GENOMIC DNA]</scope>
    <source>
        <strain evidence="3 4">DSM 25897</strain>
    </source>
</reference>
<organism evidence="3 4">
    <name type="scientific">Rehaibacterium terrae</name>
    <dbReference type="NCBI Taxonomy" id="1341696"/>
    <lineage>
        <taxon>Bacteria</taxon>
        <taxon>Pseudomonadati</taxon>
        <taxon>Pseudomonadota</taxon>
        <taxon>Gammaproteobacteria</taxon>
        <taxon>Lysobacterales</taxon>
        <taxon>Lysobacteraceae</taxon>
        <taxon>Rehaibacterium</taxon>
    </lineage>
</organism>
<dbReference type="Proteomes" id="UP000519004">
    <property type="component" value="Unassembled WGS sequence"/>
</dbReference>
<proteinExistence type="predicted"/>
<evidence type="ECO:0000259" key="2">
    <source>
        <dbReference type="Pfam" id="PF09335"/>
    </source>
</evidence>
<dbReference type="Pfam" id="PF09335">
    <property type="entry name" value="VTT_dom"/>
    <property type="match status" value="1"/>
</dbReference>
<dbReference type="GO" id="GO:0005886">
    <property type="term" value="C:plasma membrane"/>
    <property type="evidence" value="ECO:0007669"/>
    <property type="project" value="UniProtKB-ARBA"/>
</dbReference>
<dbReference type="AlphaFoldDB" id="A0A7W7Y059"/>
<gene>
    <name evidence="3" type="ORF">HNQ58_001554</name>
</gene>
<dbReference type="PANTHER" id="PTHR42709:SF11">
    <property type="entry name" value="DEDA FAMILY PROTEIN"/>
    <property type="match status" value="1"/>
</dbReference>
<feature type="transmembrane region" description="Helical" evidence="1">
    <location>
        <begin position="133"/>
        <end position="159"/>
    </location>
</feature>
<name>A0A7W7Y059_9GAMM</name>
<feature type="transmembrane region" description="Helical" evidence="1">
    <location>
        <begin position="57"/>
        <end position="80"/>
    </location>
</feature>